<feature type="compositionally biased region" description="Basic and acidic residues" evidence="6">
    <location>
        <begin position="128"/>
        <end position="140"/>
    </location>
</feature>
<dbReference type="PATRIC" id="fig|1678840.3.peg.101"/>
<dbReference type="InterPro" id="IPR006128">
    <property type="entry name" value="Lipoprotein_PsaA-like"/>
</dbReference>
<dbReference type="Proteomes" id="UP000053370">
    <property type="component" value="Unassembled WGS sequence"/>
</dbReference>
<dbReference type="GO" id="GO:0007155">
    <property type="term" value="P:cell adhesion"/>
    <property type="evidence" value="ECO:0007669"/>
    <property type="project" value="InterPro"/>
</dbReference>
<dbReference type="InterPro" id="IPR006127">
    <property type="entry name" value="ZnuA-like"/>
</dbReference>
<evidence type="ECO:0000256" key="2">
    <source>
        <dbReference type="ARBA" id="ARBA00022448"/>
    </source>
</evidence>
<gene>
    <name evidence="8" type="ORF">ATC1_1182</name>
</gene>
<dbReference type="STRING" id="1678840.ATC1_1182"/>
<dbReference type="SUPFAM" id="SSF53807">
    <property type="entry name" value="Helical backbone' metal receptor"/>
    <property type="match status" value="1"/>
</dbReference>
<dbReference type="PRINTS" id="PR00691">
    <property type="entry name" value="ADHESINB"/>
</dbReference>
<feature type="signal peptide" evidence="7">
    <location>
        <begin position="1"/>
        <end position="23"/>
    </location>
</feature>
<dbReference type="GO" id="GO:0046872">
    <property type="term" value="F:metal ion binding"/>
    <property type="evidence" value="ECO:0007669"/>
    <property type="project" value="UniProtKB-KW"/>
</dbReference>
<comment type="subcellular location">
    <subcellularLocation>
        <location evidence="1">Cell envelope</location>
    </subcellularLocation>
</comment>
<dbReference type="PANTHER" id="PTHR42953">
    <property type="entry name" value="HIGH-AFFINITY ZINC UPTAKE SYSTEM PROTEIN ZNUA-RELATED"/>
    <property type="match status" value="1"/>
</dbReference>
<reference evidence="8" key="1">
    <citation type="journal article" date="2015" name="Genome Announc.">
        <title>Draft Genome Sequence of Anaerolineae Strain TC1, a Novel Isolate from a Methanogenic Wastewater Treatment System.</title>
        <authorList>
            <person name="Matsuura N."/>
            <person name="Tourlousse D.M."/>
            <person name="Sun L."/>
            <person name="Toyonaga M."/>
            <person name="Kuroda K."/>
            <person name="Ohashi A."/>
            <person name="Cruz R."/>
            <person name="Yamaguchi T."/>
            <person name="Sekiguchi Y."/>
        </authorList>
    </citation>
    <scope>NUCLEOTIDE SEQUENCE [LARGE SCALE GENOMIC DNA]</scope>
    <source>
        <strain evidence="8">TC1</strain>
    </source>
</reference>
<comment type="similarity">
    <text evidence="5">Belongs to the bacterial solute-binding protein 9 family.</text>
</comment>
<keyword evidence="4 7" id="KW-0732">Signal</keyword>
<feature type="region of interest" description="Disordered" evidence="6">
    <location>
        <begin position="114"/>
        <end position="140"/>
    </location>
</feature>
<evidence type="ECO:0000256" key="6">
    <source>
        <dbReference type="SAM" id="MobiDB-lite"/>
    </source>
</evidence>
<feature type="chain" id="PRO_5005513834" evidence="7">
    <location>
        <begin position="24"/>
        <end position="313"/>
    </location>
</feature>
<keyword evidence="3" id="KW-0479">Metal-binding</keyword>
<dbReference type="InterPro" id="IPR006129">
    <property type="entry name" value="AdhesinB"/>
</dbReference>
<dbReference type="GO" id="GO:0030313">
    <property type="term" value="C:cell envelope"/>
    <property type="evidence" value="ECO:0007669"/>
    <property type="project" value="UniProtKB-SubCell"/>
</dbReference>
<dbReference type="InterPro" id="IPR050492">
    <property type="entry name" value="Bact_metal-bind_prot9"/>
</dbReference>
<dbReference type="GO" id="GO:0030001">
    <property type="term" value="P:metal ion transport"/>
    <property type="evidence" value="ECO:0007669"/>
    <property type="project" value="InterPro"/>
</dbReference>
<accession>A0A0K8P945</accession>
<dbReference type="PRINTS" id="PR00690">
    <property type="entry name" value="ADHESNFAMILY"/>
</dbReference>
<evidence type="ECO:0000256" key="5">
    <source>
        <dbReference type="RuleBase" id="RU003512"/>
    </source>
</evidence>
<dbReference type="Gene3D" id="3.40.50.1980">
    <property type="entry name" value="Nitrogenase molybdenum iron protein domain"/>
    <property type="match status" value="2"/>
</dbReference>
<organism evidence="8">
    <name type="scientific">Flexilinea flocculi</name>
    <dbReference type="NCBI Taxonomy" id="1678840"/>
    <lineage>
        <taxon>Bacteria</taxon>
        <taxon>Bacillati</taxon>
        <taxon>Chloroflexota</taxon>
        <taxon>Anaerolineae</taxon>
        <taxon>Anaerolineales</taxon>
        <taxon>Anaerolineaceae</taxon>
        <taxon>Flexilinea</taxon>
    </lineage>
</organism>
<evidence type="ECO:0000313" key="9">
    <source>
        <dbReference type="Proteomes" id="UP000053370"/>
    </source>
</evidence>
<keyword evidence="9" id="KW-1185">Reference proteome</keyword>
<dbReference type="RefSeq" id="WP_062276948.1">
    <property type="nucleotide sequence ID" value="NZ_DF968179.1"/>
</dbReference>
<dbReference type="AlphaFoldDB" id="A0A0K8P945"/>
<evidence type="ECO:0000256" key="7">
    <source>
        <dbReference type="SAM" id="SignalP"/>
    </source>
</evidence>
<protein>
    <submittedName>
        <fullName evidence="8">ABC-type Zn uptake system ZnuABC, Zn-binding component ZnuA</fullName>
    </submittedName>
</protein>
<proteinExistence type="inferred from homology"/>
<evidence type="ECO:0000313" key="8">
    <source>
        <dbReference type="EMBL" id="GAP39163.1"/>
    </source>
</evidence>
<dbReference type="EMBL" id="DF968179">
    <property type="protein sequence ID" value="GAP39163.1"/>
    <property type="molecule type" value="Genomic_DNA"/>
</dbReference>
<dbReference type="PROSITE" id="PS51257">
    <property type="entry name" value="PROKAR_LIPOPROTEIN"/>
    <property type="match status" value="1"/>
</dbReference>
<name>A0A0K8P945_9CHLR</name>
<evidence type="ECO:0000256" key="1">
    <source>
        <dbReference type="ARBA" id="ARBA00004196"/>
    </source>
</evidence>
<dbReference type="Pfam" id="PF01297">
    <property type="entry name" value="ZnuA"/>
    <property type="match status" value="1"/>
</dbReference>
<evidence type="ECO:0000256" key="3">
    <source>
        <dbReference type="ARBA" id="ARBA00022723"/>
    </source>
</evidence>
<evidence type="ECO:0000256" key="4">
    <source>
        <dbReference type="ARBA" id="ARBA00022729"/>
    </source>
</evidence>
<dbReference type="OrthoDB" id="9810636at2"/>
<keyword evidence="2 5" id="KW-0813">Transport</keyword>
<dbReference type="PANTHER" id="PTHR42953:SF1">
    <property type="entry name" value="METAL-BINDING PROTEIN HI_0362-RELATED"/>
    <property type="match status" value="1"/>
</dbReference>
<sequence length="313" mass="34457">MLKKHLILSLLFFCLLLFFTGCSKTSNQNSEKMKVVAVENYLADIVKNIAGDRMEVDSLFPIGVDPHSFEPSVQDVLKISKSSAIVINGGGLEPWIDKVLTSVAEKQPMIVASQGLQTRQEASDEESHDNQTEHTHEAGDPHFWLDPVLVIQYAKNIRDGLSALDPEGASIYAQNADSYINKLEDLDKEIRKAVSEIPAEQRLIITNHESFGYFADEYGFKIVGTVLMSSSSMSDPSAGQLTTLINRIKETGTRALFLETGSNTALAEQIAKETGIKLITDLYTHSLTPSDGGAPTYLEMIRHNVNTIVEALK</sequence>